<protein>
    <recommendedName>
        <fullName evidence="3">Calcium-binding protein</fullName>
    </recommendedName>
</protein>
<dbReference type="PROSITE" id="PS00330">
    <property type="entry name" value="HEMOLYSIN_CALCIUM"/>
    <property type="match status" value="1"/>
</dbReference>
<accession>A0ABX8TB79</accession>
<evidence type="ECO:0008006" key="3">
    <source>
        <dbReference type="Google" id="ProtNLM"/>
    </source>
</evidence>
<dbReference type="InterPro" id="IPR011049">
    <property type="entry name" value="Serralysin-like_metalloprot_C"/>
</dbReference>
<evidence type="ECO:0000313" key="1">
    <source>
        <dbReference type="EMBL" id="QYA10481.1"/>
    </source>
</evidence>
<dbReference type="InterPro" id="IPR018511">
    <property type="entry name" value="Hemolysin-typ_Ca-bd_CS"/>
</dbReference>
<dbReference type="SUPFAM" id="SSF51120">
    <property type="entry name" value="beta-Roll"/>
    <property type="match status" value="1"/>
</dbReference>
<sequence>MERTMSIKYTAGGYLGSGESNDVLVATGGAAHLDGGRGSDNLNGGKGDDILQGGKGNDYMYGGGGNDTFLWLASDVDGSTDKIFDFGGAGEASGDRLTFRGMGVDSTLNLVSHTAGVDGHVIYKYDLFDSNTGQHNYISIESVNGKPLTADDYAFYGSVPNAAV</sequence>
<dbReference type="Gene3D" id="2.150.10.10">
    <property type="entry name" value="Serralysin-like metalloprotease, C-terminal"/>
    <property type="match status" value="1"/>
</dbReference>
<keyword evidence="1" id="KW-0614">Plasmid</keyword>
<proteinExistence type="predicted"/>
<dbReference type="Proteomes" id="UP000826513">
    <property type="component" value="Plasmid unnamed1"/>
</dbReference>
<gene>
    <name evidence="1" type="ORF">J5285_25085</name>
</gene>
<organism evidence="1 2">
    <name type="scientific">Agrobacterium larrymoorei</name>
    <dbReference type="NCBI Taxonomy" id="160699"/>
    <lineage>
        <taxon>Bacteria</taxon>
        <taxon>Pseudomonadati</taxon>
        <taxon>Pseudomonadota</taxon>
        <taxon>Alphaproteobacteria</taxon>
        <taxon>Hyphomicrobiales</taxon>
        <taxon>Rhizobiaceae</taxon>
        <taxon>Rhizobium/Agrobacterium group</taxon>
        <taxon>Agrobacterium</taxon>
    </lineage>
</organism>
<reference evidence="1 2" key="1">
    <citation type="submission" date="2021-03" db="EMBL/GenBank/DDBJ databases">
        <title>Rapid diversification of plasmids in a genus of pathogenic and nitrogen fixing bacteria.</title>
        <authorList>
            <person name="Weisberg A.J."/>
            <person name="Miller M."/>
            <person name="Ream W."/>
            <person name="Grunwald N.J."/>
            <person name="Chang J.H."/>
        </authorList>
    </citation>
    <scope>NUCLEOTIDE SEQUENCE [LARGE SCALE GENOMIC DNA]</scope>
    <source>
        <strain evidence="1 2">AF3.44</strain>
        <plasmid evidence="1 2">unnamed1</plasmid>
    </source>
</reference>
<geneLocation type="plasmid" evidence="1 2">
    <name>unnamed1</name>
</geneLocation>
<dbReference type="EMBL" id="CP072170">
    <property type="protein sequence ID" value="QYA10481.1"/>
    <property type="molecule type" value="Genomic_DNA"/>
</dbReference>
<name>A0ABX8TB79_9HYPH</name>
<dbReference type="Pfam" id="PF00353">
    <property type="entry name" value="HemolysinCabind"/>
    <property type="match status" value="1"/>
</dbReference>
<keyword evidence="2" id="KW-1185">Reference proteome</keyword>
<dbReference type="InterPro" id="IPR001343">
    <property type="entry name" value="Hemolysn_Ca-bd"/>
</dbReference>
<dbReference type="PRINTS" id="PR00313">
    <property type="entry name" value="CABNDNGRPT"/>
</dbReference>
<evidence type="ECO:0000313" key="2">
    <source>
        <dbReference type="Proteomes" id="UP000826513"/>
    </source>
</evidence>